<dbReference type="AlphaFoldDB" id="A0A918EH29"/>
<reference evidence="2" key="1">
    <citation type="journal article" date="2014" name="Int. J. Syst. Evol. Microbiol.">
        <title>Complete genome sequence of Corynebacterium casei LMG S-19264T (=DSM 44701T), isolated from a smear-ripened cheese.</title>
        <authorList>
            <consortium name="US DOE Joint Genome Institute (JGI-PGF)"/>
            <person name="Walter F."/>
            <person name="Albersmeier A."/>
            <person name="Kalinowski J."/>
            <person name="Ruckert C."/>
        </authorList>
    </citation>
    <scope>NUCLEOTIDE SEQUENCE</scope>
    <source>
        <strain evidence="2">JCM 3313</strain>
    </source>
</reference>
<keyword evidence="3" id="KW-1185">Reference proteome</keyword>
<evidence type="ECO:0000313" key="2">
    <source>
        <dbReference type="EMBL" id="GGP86967.1"/>
    </source>
</evidence>
<dbReference type="RefSeq" id="WP_189227703.1">
    <property type="nucleotide sequence ID" value="NZ_BMRG01000033.1"/>
</dbReference>
<evidence type="ECO:0000256" key="1">
    <source>
        <dbReference type="SAM" id="MobiDB-lite"/>
    </source>
</evidence>
<comment type="caution">
    <text evidence="2">The sequence shown here is derived from an EMBL/GenBank/DDBJ whole genome shotgun (WGS) entry which is preliminary data.</text>
</comment>
<sequence length="90" mass="9909">MSRAASTTADRDELEPSRDHSRPEPKRINVAVSPETVKALQTVMDREGVSLTEAVRRLVGFGDFLYQAAKVEGAQVLVKQGDTTREIVLI</sequence>
<gene>
    <name evidence="2" type="ORF">GCM10010185_70980</name>
</gene>
<dbReference type="Proteomes" id="UP000639606">
    <property type="component" value="Unassembled WGS sequence"/>
</dbReference>
<accession>A0A918EH29</accession>
<feature type="region of interest" description="Disordered" evidence="1">
    <location>
        <begin position="1"/>
        <end position="28"/>
    </location>
</feature>
<dbReference type="EMBL" id="BMRG01000033">
    <property type="protein sequence ID" value="GGP86967.1"/>
    <property type="molecule type" value="Genomic_DNA"/>
</dbReference>
<organism evidence="2 3">
    <name type="scientific">Saccharothrix coeruleofusca</name>
    <dbReference type="NCBI Taxonomy" id="33919"/>
    <lineage>
        <taxon>Bacteria</taxon>
        <taxon>Bacillati</taxon>
        <taxon>Actinomycetota</taxon>
        <taxon>Actinomycetes</taxon>
        <taxon>Pseudonocardiales</taxon>
        <taxon>Pseudonocardiaceae</taxon>
        <taxon>Saccharothrix</taxon>
    </lineage>
</organism>
<evidence type="ECO:0000313" key="3">
    <source>
        <dbReference type="Proteomes" id="UP000639606"/>
    </source>
</evidence>
<feature type="compositionally biased region" description="Basic and acidic residues" evidence="1">
    <location>
        <begin position="9"/>
        <end position="27"/>
    </location>
</feature>
<name>A0A918EH29_9PSEU</name>
<reference evidence="2" key="2">
    <citation type="submission" date="2020-09" db="EMBL/GenBank/DDBJ databases">
        <authorList>
            <person name="Sun Q."/>
            <person name="Ohkuma M."/>
        </authorList>
    </citation>
    <scope>NUCLEOTIDE SEQUENCE</scope>
    <source>
        <strain evidence="2">JCM 3313</strain>
    </source>
</reference>
<protein>
    <submittedName>
        <fullName evidence="2">Uncharacterized protein</fullName>
    </submittedName>
</protein>
<proteinExistence type="predicted"/>